<keyword evidence="3" id="KW-1185">Reference proteome</keyword>
<comment type="caution">
    <text evidence="2">The sequence shown here is derived from an EMBL/GenBank/DDBJ whole genome shotgun (WGS) entry which is preliminary data.</text>
</comment>
<accession>A0A9X1T2R5</accession>
<gene>
    <name evidence="2" type="ORF">LZD57_00805</name>
</gene>
<dbReference type="InterPro" id="IPR025528">
    <property type="entry name" value="BrnA_antitoxin"/>
</dbReference>
<reference evidence="2" key="1">
    <citation type="submission" date="2022-01" db="EMBL/GenBank/DDBJ databases">
        <title>Jiella avicenniae sp. nov., a novel endophytic bacterium isolated from bark of Avicennia marina.</title>
        <authorList>
            <person name="Tuo L."/>
        </authorList>
    </citation>
    <scope>NUCLEOTIDE SEQUENCE</scope>
    <source>
        <strain evidence="2">CBK1P-4</strain>
    </source>
</reference>
<organism evidence="2 3">
    <name type="scientific">Jiella avicenniae</name>
    <dbReference type="NCBI Taxonomy" id="2907202"/>
    <lineage>
        <taxon>Bacteria</taxon>
        <taxon>Pseudomonadati</taxon>
        <taxon>Pseudomonadota</taxon>
        <taxon>Alphaproteobacteria</taxon>
        <taxon>Hyphomicrobiales</taxon>
        <taxon>Aurantimonadaceae</taxon>
        <taxon>Jiella</taxon>
    </lineage>
</organism>
<protein>
    <submittedName>
        <fullName evidence="2">BrnA antitoxin family protein</fullName>
    </submittedName>
</protein>
<dbReference type="AlphaFoldDB" id="A0A9X1T2R5"/>
<dbReference type="RefSeq" id="WP_233717212.1">
    <property type="nucleotide sequence ID" value="NZ_JAJUWU010000001.1"/>
</dbReference>
<proteinExistence type="predicted"/>
<name>A0A9X1T2R5_9HYPH</name>
<evidence type="ECO:0000313" key="2">
    <source>
        <dbReference type="EMBL" id="MCE7026516.1"/>
    </source>
</evidence>
<evidence type="ECO:0000256" key="1">
    <source>
        <dbReference type="SAM" id="MobiDB-lite"/>
    </source>
</evidence>
<dbReference type="Proteomes" id="UP001139035">
    <property type="component" value="Unassembled WGS sequence"/>
</dbReference>
<evidence type="ECO:0000313" key="3">
    <source>
        <dbReference type="Proteomes" id="UP001139035"/>
    </source>
</evidence>
<dbReference type="Pfam" id="PF14384">
    <property type="entry name" value="BrnA_antitoxin"/>
    <property type="match status" value="1"/>
</dbReference>
<sequence length="76" mass="8605">MTPEEDAAITADALADPDNPPIEDDAEFMTWEEAQARLKGRTQVALEHDVVERFRRAGDDWRERIDAILREAAPAE</sequence>
<feature type="region of interest" description="Disordered" evidence="1">
    <location>
        <begin position="1"/>
        <end position="24"/>
    </location>
</feature>
<dbReference type="EMBL" id="JAJUWU010000001">
    <property type="protein sequence ID" value="MCE7026516.1"/>
    <property type="molecule type" value="Genomic_DNA"/>
</dbReference>